<dbReference type="EMBL" id="HBKQ01004095">
    <property type="protein sequence ID" value="CAE2206355.1"/>
    <property type="molecule type" value="Transcribed_RNA"/>
</dbReference>
<organism evidence="3">
    <name type="scientific">Odontella aurita</name>
    <dbReference type="NCBI Taxonomy" id="265563"/>
    <lineage>
        <taxon>Eukaryota</taxon>
        <taxon>Sar</taxon>
        <taxon>Stramenopiles</taxon>
        <taxon>Ochrophyta</taxon>
        <taxon>Bacillariophyta</taxon>
        <taxon>Mediophyceae</taxon>
        <taxon>Biddulphiophycidae</taxon>
        <taxon>Eupodiscales</taxon>
        <taxon>Odontellaceae</taxon>
        <taxon>Odontella</taxon>
    </lineage>
</organism>
<name>A0A7S4M8C4_9STRA</name>
<proteinExistence type="predicted"/>
<accession>A0A7S4M8C4</accession>
<feature type="region of interest" description="Disordered" evidence="1">
    <location>
        <begin position="359"/>
        <end position="425"/>
    </location>
</feature>
<feature type="domain" description="Helicase-associated" evidence="2">
    <location>
        <begin position="70"/>
        <end position="135"/>
    </location>
</feature>
<feature type="compositionally biased region" description="Polar residues" evidence="1">
    <location>
        <begin position="7"/>
        <end position="18"/>
    </location>
</feature>
<feature type="domain" description="Helicase-associated" evidence="2">
    <location>
        <begin position="145"/>
        <end position="211"/>
    </location>
</feature>
<dbReference type="AlphaFoldDB" id="A0A7S4M8C4"/>
<reference evidence="3" key="1">
    <citation type="submission" date="2021-01" db="EMBL/GenBank/DDBJ databases">
        <authorList>
            <person name="Corre E."/>
            <person name="Pelletier E."/>
            <person name="Niang G."/>
            <person name="Scheremetjew M."/>
            <person name="Finn R."/>
            <person name="Kale V."/>
            <person name="Holt S."/>
            <person name="Cochrane G."/>
            <person name="Meng A."/>
            <person name="Brown T."/>
            <person name="Cohen L."/>
        </authorList>
    </citation>
    <scope>NUCLEOTIDE SEQUENCE</scope>
    <source>
        <strain evidence="3">Isolate 1302-5</strain>
    </source>
</reference>
<gene>
    <name evidence="3" type="ORF">OAUR00152_LOCUS2794</name>
</gene>
<feature type="region of interest" description="Disordered" evidence="1">
    <location>
        <begin position="1"/>
        <end position="43"/>
    </location>
</feature>
<evidence type="ECO:0000259" key="2">
    <source>
        <dbReference type="Pfam" id="PF03457"/>
    </source>
</evidence>
<evidence type="ECO:0000313" key="3">
    <source>
        <dbReference type="EMBL" id="CAE2206355.1"/>
    </source>
</evidence>
<sequence>MAEATTEFISQSIPQPAQSDMPPLPPPNESSGGGEKPPLPTTLSNAQNLIDTALASRKLSVKENPTLQMKWEQMYSRLLAYKETHGNCLVPNRYKEDRSLGQWVSAQRRQFKQLQNGEDSPMTKERAAMLEGIGFVWATLERGHVPWEVRYQELMAYKLKHGDCLVPIGFKENPQLSSWVSTQRQEMKLLKEGRPTRLTEDRIHLLNDGGFVWESQRGKRGGRKKKRQPTDQGGKVEALSSSMGLSHARPSMMAARVITDSDSSLPPLLSSSGADLAPLAFERAVTDPGQFDDADGGGAIVKKRKTTPASSSLPAPTPYSVPSALPCLQGSDGIFDDADEDEDHHTAAAVDTYFKAQRKRPSTSNFSHMSETTVANRGSSLERMSNVPLAPPPRLAHRKVTCCDSKPGAETSAPKNNSQEQSQQEAAVALLSVGRAMA</sequence>
<feature type="compositionally biased region" description="Basic residues" evidence="1">
    <location>
        <begin position="218"/>
        <end position="227"/>
    </location>
</feature>
<feature type="region of interest" description="Disordered" evidence="1">
    <location>
        <begin position="214"/>
        <end position="245"/>
    </location>
</feature>
<evidence type="ECO:0000256" key="1">
    <source>
        <dbReference type="SAM" id="MobiDB-lite"/>
    </source>
</evidence>
<protein>
    <recommendedName>
        <fullName evidence="2">Helicase-associated domain-containing protein</fullName>
    </recommendedName>
</protein>
<dbReference type="PANTHER" id="PTHR33418:SF1">
    <property type="entry name" value="HELICASE-ASSOCIATED DOMAIN-CONTAINING PROTEIN"/>
    <property type="match status" value="1"/>
</dbReference>
<dbReference type="PANTHER" id="PTHR33418">
    <property type="entry name" value="HELICASE-ASSOCIATED"/>
    <property type="match status" value="1"/>
</dbReference>
<feature type="compositionally biased region" description="Polar residues" evidence="1">
    <location>
        <begin position="362"/>
        <end position="383"/>
    </location>
</feature>
<dbReference type="Gene3D" id="6.10.140.530">
    <property type="match status" value="2"/>
</dbReference>
<feature type="compositionally biased region" description="Low complexity" evidence="1">
    <location>
        <begin position="416"/>
        <end position="425"/>
    </location>
</feature>
<dbReference type="InterPro" id="IPR005114">
    <property type="entry name" value="Helicase_assoc"/>
</dbReference>
<dbReference type="Pfam" id="PF03457">
    <property type="entry name" value="HA"/>
    <property type="match status" value="2"/>
</dbReference>